<sequence length="406" mass="42819">MTSEIKFTPNTAGVTDPKGFFANGVSADIRRKGNDRLDTGIVFSKTPCAAVGVFTKNRVKAAPVLQCEGVLNSGGSVYGIVANSGNANACTGAQGKVDAKTMGDQAASACGVEAGTFLVCSTGRIGDLLPMDRISPAIAKSGAGIVNGDVDGESFSNCILTSDTKKKTCTATFEVDGKLVSIAGSAKGAGMIQPNMATMLAFITTDIAADRTVLKQLLSETVKHTFNAITVDGDMSTNDTVLVLANGESGVTLDDACLETFKEALFLICDNLADKIVADGERITKVVELLITGADNEEGAENIARAIGNSLLVKTSWFGNDPNWGRLMDALGYADSEFDPDKIDISYGEIPALVSGTPIPENKPKWKQVVSERRFTIHINMHAGESSYRLRASDLTEGYVDFNKSE</sequence>
<comment type="subcellular location">
    <subcellularLocation>
        <location evidence="6">Cytoplasm</location>
    </subcellularLocation>
</comment>
<dbReference type="UniPathway" id="UPA00068">
    <property type="reaction ID" value="UER00106"/>
</dbReference>
<dbReference type="Gene3D" id="3.10.20.340">
    <property type="entry name" value="ArgJ beta chain, C-terminal domain"/>
    <property type="match status" value="1"/>
</dbReference>
<proteinExistence type="inferred from homology"/>
<keyword evidence="6" id="KW-0028">Amino-acid biosynthesis</keyword>
<accession>A0A7X1BA27</accession>
<keyword evidence="8" id="KW-1185">Reference proteome</keyword>
<comment type="caution">
    <text evidence="7">The sequence shown here is derived from an EMBL/GenBank/DDBJ whole genome shotgun (WGS) entry which is preliminary data.</text>
</comment>
<evidence type="ECO:0000256" key="4">
    <source>
        <dbReference type="ARBA" id="ARBA00022813"/>
    </source>
</evidence>
<dbReference type="GO" id="GO:0005737">
    <property type="term" value="C:cytoplasm"/>
    <property type="evidence" value="ECO:0007669"/>
    <property type="project" value="UniProtKB-SubCell"/>
</dbReference>
<dbReference type="GO" id="GO:0004042">
    <property type="term" value="F:L-glutamate N-acetyltransferase activity"/>
    <property type="evidence" value="ECO:0007669"/>
    <property type="project" value="UniProtKB-UniRule"/>
</dbReference>
<feature type="chain" id="PRO_5031664591" description="Arginine biosynthesis bifunctional protein ArgJ beta chain" evidence="6">
    <location>
        <begin position="198"/>
        <end position="406"/>
    </location>
</feature>
<dbReference type="EC" id="2.3.1.1" evidence="6"/>
<dbReference type="GO" id="GO:0006526">
    <property type="term" value="P:L-arginine biosynthetic process"/>
    <property type="evidence" value="ECO:0007669"/>
    <property type="project" value="UniProtKB-UniRule"/>
</dbReference>
<dbReference type="NCBIfam" id="TIGR00120">
    <property type="entry name" value="ArgJ"/>
    <property type="match status" value="1"/>
</dbReference>
<keyword evidence="6" id="KW-0511">Multifunctional enzyme</keyword>
<protein>
    <recommendedName>
        <fullName evidence="6">Arginine biosynthesis bifunctional protein ArgJ</fullName>
    </recommendedName>
    <domain>
        <recommendedName>
            <fullName evidence="6">Glutamate N-acetyltransferase</fullName>
            <ecNumber evidence="6">2.3.1.35</ecNumber>
        </recommendedName>
        <alternativeName>
            <fullName evidence="6">Ornithine acetyltransferase</fullName>
            <shortName evidence="6">OATase</shortName>
        </alternativeName>
        <alternativeName>
            <fullName evidence="6">Ornithine transacetylase</fullName>
        </alternativeName>
    </domain>
    <domain>
        <recommendedName>
            <fullName evidence="6">Amino-acid acetyltransferase</fullName>
            <ecNumber evidence="6">2.3.1.1</ecNumber>
        </recommendedName>
        <alternativeName>
            <fullName evidence="6">N-acetylglutamate synthase</fullName>
            <shortName evidence="6">AGSase</shortName>
        </alternativeName>
    </domain>
    <component>
        <recommendedName>
            <fullName evidence="6">Arginine biosynthesis bifunctional protein ArgJ alpha chain</fullName>
        </recommendedName>
    </component>
    <component>
        <recommendedName>
            <fullName evidence="6">Arginine biosynthesis bifunctional protein ArgJ beta chain</fullName>
        </recommendedName>
    </component>
</protein>
<evidence type="ECO:0000256" key="1">
    <source>
        <dbReference type="ARBA" id="ARBA00006774"/>
    </source>
</evidence>
<feature type="binding site" evidence="6">
    <location>
        <position position="198"/>
    </location>
    <ligand>
        <name>substrate</name>
    </ligand>
</feature>
<dbReference type="InterPro" id="IPR042195">
    <property type="entry name" value="ArgJ_beta_C"/>
</dbReference>
<feature type="site" description="Involved in the stabilization of negative charge on the oxyanion by the formation of the oxyanion hole" evidence="6">
    <location>
        <position position="123"/>
    </location>
</feature>
<dbReference type="CDD" id="cd02152">
    <property type="entry name" value="OAT"/>
    <property type="match status" value="1"/>
</dbReference>
<evidence type="ECO:0000256" key="3">
    <source>
        <dbReference type="ARBA" id="ARBA00022679"/>
    </source>
</evidence>
<dbReference type="InterPro" id="IPR016117">
    <property type="entry name" value="ArgJ-like_dom_sf"/>
</dbReference>
<feature type="binding site" evidence="6">
    <location>
        <position position="187"/>
    </location>
    <ligand>
        <name>substrate</name>
    </ligand>
</feature>
<comment type="similarity">
    <text evidence="1 6">Belongs to the ArgJ family.</text>
</comment>
<dbReference type="PANTHER" id="PTHR23100:SF0">
    <property type="entry name" value="ARGININE BIOSYNTHESIS BIFUNCTIONAL PROTEIN ARGJ, MITOCHONDRIAL"/>
    <property type="match status" value="1"/>
</dbReference>
<dbReference type="PANTHER" id="PTHR23100">
    <property type="entry name" value="ARGININE BIOSYNTHESIS BIFUNCTIONAL PROTEIN ARGJ"/>
    <property type="match status" value="1"/>
</dbReference>
<feature type="binding site" evidence="6">
    <location>
        <position position="161"/>
    </location>
    <ligand>
        <name>substrate</name>
    </ligand>
</feature>
<keyword evidence="6" id="KW-0055">Arginine biosynthesis</keyword>
<keyword evidence="3 6" id="KW-0808">Transferase</keyword>
<keyword evidence="5 6" id="KW-0012">Acyltransferase</keyword>
<keyword evidence="4 6" id="KW-0068">Autocatalytic cleavage</keyword>
<keyword evidence="6" id="KW-0963">Cytoplasm</keyword>
<comment type="pathway">
    <text evidence="6">Amino-acid biosynthesis; L-arginine biosynthesis; L-ornithine and N-acetyl-L-glutamate from L-glutamate and N(2)-acetyl-L-ornithine (cyclic): step 1/1.</text>
</comment>
<dbReference type="InterPro" id="IPR002813">
    <property type="entry name" value="Arg_biosynth_ArgJ"/>
</dbReference>
<feature type="site" description="Involved in the stabilization of negative charge on the oxyanion by the formation of the oxyanion hole" evidence="6">
    <location>
        <position position="122"/>
    </location>
</feature>
<comment type="function">
    <text evidence="6">Catalyzes two activities which are involved in the cyclic version of arginine biosynthesis: the synthesis of N-acetylglutamate from glutamate and acetyl-CoA as the acetyl donor, and of ornithine by transacetylation between N(2)-acetylornithine and glutamate.</text>
</comment>
<reference evidence="7 8" key="1">
    <citation type="submission" date="2020-07" db="EMBL/GenBank/DDBJ databases">
        <authorList>
            <person name="Feng X."/>
        </authorList>
    </citation>
    <scope>NUCLEOTIDE SEQUENCE [LARGE SCALE GENOMIC DNA]</scope>
    <source>
        <strain evidence="7 8">JCM23202</strain>
    </source>
</reference>
<comment type="subunit">
    <text evidence="2 6">Heterotetramer of two alpha and two beta chains.</text>
</comment>
<comment type="catalytic activity">
    <reaction evidence="6">
        <text>L-glutamate + acetyl-CoA = N-acetyl-L-glutamate + CoA + H(+)</text>
        <dbReference type="Rhea" id="RHEA:24292"/>
        <dbReference type="ChEBI" id="CHEBI:15378"/>
        <dbReference type="ChEBI" id="CHEBI:29985"/>
        <dbReference type="ChEBI" id="CHEBI:44337"/>
        <dbReference type="ChEBI" id="CHEBI:57287"/>
        <dbReference type="ChEBI" id="CHEBI:57288"/>
        <dbReference type="EC" id="2.3.1.1"/>
    </reaction>
</comment>
<dbReference type="Gene3D" id="3.60.70.12">
    <property type="entry name" value="L-amino peptidase D-ALA esterase/amidase"/>
    <property type="match status" value="1"/>
</dbReference>
<dbReference type="EMBL" id="JACHVC010000012">
    <property type="protein sequence ID" value="MBC2607183.1"/>
    <property type="molecule type" value="Genomic_DNA"/>
</dbReference>
<dbReference type="AlphaFoldDB" id="A0A7X1BA27"/>
<dbReference type="RefSeq" id="WP_185661040.1">
    <property type="nucleotide sequence ID" value="NZ_CAWPOO010000012.1"/>
</dbReference>
<feature type="binding site" evidence="6">
    <location>
        <position position="281"/>
    </location>
    <ligand>
        <name>substrate</name>
    </ligand>
</feature>
<dbReference type="GO" id="GO:0004358">
    <property type="term" value="F:L-glutamate N-acetyltransferase activity, acting on acetyl-L-ornithine as donor"/>
    <property type="evidence" value="ECO:0007669"/>
    <property type="project" value="UniProtKB-UniRule"/>
</dbReference>
<evidence type="ECO:0000313" key="8">
    <source>
        <dbReference type="Proteomes" id="UP000526501"/>
    </source>
</evidence>
<dbReference type="EC" id="2.3.1.35" evidence="6"/>
<evidence type="ECO:0000256" key="6">
    <source>
        <dbReference type="HAMAP-Rule" id="MF_01106"/>
    </source>
</evidence>
<feature type="binding site" evidence="6">
    <location>
        <position position="403"/>
    </location>
    <ligand>
        <name>substrate</name>
    </ligand>
</feature>
<dbReference type="HAMAP" id="MF_01106">
    <property type="entry name" value="ArgJ"/>
    <property type="match status" value="1"/>
</dbReference>
<feature type="chain" id="PRO_5031664592" description="Arginine biosynthesis bifunctional protein ArgJ alpha chain" evidence="6">
    <location>
        <begin position="1"/>
        <end position="197"/>
    </location>
</feature>
<dbReference type="NCBIfam" id="NF003802">
    <property type="entry name" value="PRK05388.1"/>
    <property type="match status" value="1"/>
</dbReference>
<dbReference type="GO" id="GO:0006592">
    <property type="term" value="P:ornithine biosynthetic process"/>
    <property type="evidence" value="ECO:0007669"/>
    <property type="project" value="TreeGrafter"/>
</dbReference>
<organism evidence="7 8">
    <name type="scientific">Pelagicoccus albus</name>
    <dbReference type="NCBI Taxonomy" id="415222"/>
    <lineage>
        <taxon>Bacteria</taxon>
        <taxon>Pseudomonadati</taxon>
        <taxon>Verrucomicrobiota</taxon>
        <taxon>Opitutia</taxon>
        <taxon>Puniceicoccales</taxon>
        <taxon>Pelagicoccaceae</taxon>
        <taxon>Pelagicoccus</taxon>
    </lineage>
</organism>
<dbReference type="Pfam" id="PF01960">
    <property type="entry name" value="ArgJ"/>
    <property type="match status" value="1"/>
</dbReference>
<comment type="pathway">
    <text evidence="6">Amino-acid biosynthesis; L-arginine biosynthesis; N(2)-acetyl-L-ornithine from L-glutamate: step 1/4.</text>
</comment>
<evidence type="ECO:0000313" key="7">
    <source>
        <dbReference type="EMBL" id="MBC2607183.1"/>
    </source>
</evidence>
<name>A0A7X1BA27_9BACT</name>
<gene>
    <name evidence="6 7" type="primary">argJ</name>
    <name evidence="7" type="ORF">H5P27_14105</name>
</gene>
<feature type="site" description="Cleavage; by autolysis" evidence="6">
    <location>
        <begin position="197"/>
        <end position="198"/>
    </location>
</feature>
<dbReference type="Proteomes" id="UP000526501">
    <property type="component" value="Unassembled WGS sequence"/>
</dbReference>
<dbReference type="SUPFAM" id="SSF56266">
    <property type="entry name" value="DmpA/ArgJ-like"/>
    <property type="match status" value="1"/>
</dbReference>
<feature type="active site" description="Nucleophile" evidence="6">
    <location>
        <position position="198"/>
    </location>
</feature>
<evidence type="ECO:0000256" key="2">
    <source>
        <dbReference type="ARBA" id="ARBA00011475"/>
    </source>
</evidence>
<comment type="caution">
    <text evidence="6">Lacks conserved residue(s) required for the propagation of feature annotation.</text>
</comment>
<comment type="catalytic activity">
    <reaction evidence="6">
        <text>N(2)-acetyl-L-ornithine + L-glutamate = N-acetyl-L-glutamate + L-ornithine</text>
        <dbReference type="Rhea" id="RHEA:15349"/>
        <dbReference type="ChEBI" id="CHEBI:29985"/>
        <dbReference type="ChEBI" id="CHEBI:44337"/>
        <dbReference type="ChEBI" id="CHEBI:46911"/>
        <dbReference type="ChEBI" id="CHEBI:57805"/>
        <dbReference type="EC" id="2.3.1.35"/>
    </reaction>
</comment>
<evidence type="ECO:0000256" key="5">
    <source>
        <dbReference type="ARBA" id="ARBA00023315"/>
    </source>
</evidence>